<proteinExistence type="inferred from homology"/>
<dbReference type="VEuPathDB" id="FungiDB:GMDG_07578"/>
<dbReference type="InterPro" id="IPR009012">
    <property type="entry name" value="GrpE_head"/>
</dbReference>
<dbReference type="GeneID" id="36286864"/>
<evidence type="ECO:0000256" key="3">
    <source>
        <dbReference type="ARBA" id="ARBA00014521"/>
    </source>
</evidence>
<evidence type="ECO:0000256" key="4">
    <source>
        <dbReference type="ARBA" id="ARBA00023186"/>
    </source>
</evidence>
<dbReference type="InterPro" id="IPR013805">
    <property type="entry name" value="GrpE_CC"/>
</dbReference>
<dbReference type="GO" id="GO:0030150">
    <property type="term" value="P:protein import into mitochondrial matrix"/>
    <property type="evidence" value="ECO:0007669"/>
    <property type="project" value="TreeGrafter"/>
</dbReference>
<dbReference type="AlphaFoldDB" id="A0A177ACB3"/>
<dbReference type="InterPro" id="IPR000740">
    <property type="entry name" value="GrpE"/>
</dbReference>
<organism evidence="6">
    <name type="scientific">Pseudogymnoascus destructans</name>
    <dbReference type="NCBI Taxonomy" id="655981"/>
    <lineage>
        <taxon>Eukaryota</taxon>
        <taxon>Fungi</taxon>
        <taxon>Dikarya</taxon>
        <taxon>Ascomycota</taxon>
        <taxon>Pezizomycotina</taxon>
        <taxon>Leotiomycetes</taxon>
        <taxon>Thelebolales</taxon>
        <taxon>Thelebolaceae</taxon>
        <taxon>Pseudogymnoascus</taxon>
    </lineage>
</organism>
<sequence>MIQRILLKQVRSTAVRTAPKPFLAGSLIRSSQYVAQSPRLALSARCYATNGEASKAAEEGAAAPEDAAAKDLEAKNKEIVELKDKYLRSVADYRNLQERTKREIQSTKDFAIQKFAKDLVESVDNLDRALAMVPEEKLSPIEKNEHVNDLISLYDGLKMTEGIMMQTLLKHGLERINPAVEEKFDPNFMEAMFMTPMAGKEDNTVVLTQRKGWKLNGRTMRAAQVGVVRNT</sequence>
<reference evidence="6" key="1">
    <citation type="submission" date="2016-03" db="EMBL/GenBank/DDBJ databases">
        <title>Updated assembly of Pseudogymnoascus destructans, the fungus causing white-nose syndrome of bats.</title>
        <authorList>
            <person name="Palmer J.M."/>
            <person name="Drees K.P."/>
            <person name="Foster J.T."/>
            <person name="Lindner D.L."/>
        </authorList>
    </citation>
    <scope>NUCLEOTIDE SEQUENCE [LARGE SCALE GENOMIC DNA]</scope>
    <source>
        <strain evidence="6">20631-21</strain>
    </source>
</reference>
<dbReference type="eggNOG" id="KOG3003">
    <property type="taxonomic scope" value="Eukaryota"/>
</dbReference>
<dbReference type="FunFam" id="2.30.22.10:FF:000002">
    <property type="entry name" value="GrpE protein homolog"/>
    <property type="match status" value="1"/>
</dbReference>
<dbReference type="SUPFAM" id="SSF58014">
    <property type="entry name" value="Coiled-coil domain of nucleotide exchange factor GrpE"/>
    <property type="match status" value="1"/>
</dbReference>
<dbReference type="CDD" id="cd00446">
    <property type="entry name" value="GrpE"/>
    <property type="match status" value="1"/>
</dbReference>
<dbReference type="RefSeq" id="XP_024325032.1">
    <property type="nucleotide sequence ID" value="XM_024467433.1"/>
</dbReference>
<evidence type="ECO:0000256" key="5">
    <source>
        <dbReference type="RuleBase" id="RU004478"/>
    </source>
</evidence>
<dbReference type="EMBL" id="KV441393">
    <property type="protein sequence ID" value="OAF59749.1"/>
    <property type="molecule type" value="Genomic_DNA"/>
</dbReference>
<dbReference type="GO" id="GO:0051082">
    <property type="term" value="F:unfolded protein binding"/>
    <property type="evidence" value="ECO:0007669"/>
    <property type="project" value="TreeGrafter"/>
</dbReference>
<comment type="subcellular location">
    <subcellularLocation>
        <location evidence="1">Mitochondrion matrix</location>
    </subcellularLocation>
</comment>
<dbReference type="PRINTS" id="PR00773">
    <property type="entry name" value="GRPEPROTEIN"/>
</dbReference>
<dbReference type="Proteomes" id="UP000077154">
    <property type="component" value="Unassembled WGS sequence"/>
</dbReference>
<evidence type="ECO:0000313" key="6">
    <source>
        <dbReference type="EMBL" id="OAF59749.1"/>
    </source>
</evidence>
<dbReference type="GO" id="GO:0042803">
    <property type="term" value="F:protein homodimerization activity"/>
    <property type="evidence" value="ECO:0007669"/>
    <property type="project" value="InterPro"/>
</dbReference>
<dbReference type="GO" id="GO:0000774">
    <property type="term" value="F:adenyl-nucleotide exchange factor activity"/>
    <property type="evidence" value="ECO:0007669"/>
    <property type="project" value="InterPro"/>
</dbReference>
<dbReference type="HAMAP" id="MF_01151">
    <property type="entry name" value="GrpE"/>
    <property type="match status" value="1"/>
</dbReference>
<dbReference type="PANTHER" id="PTHR21237">
    <property type="entry name" value="GRPE PROTEIN"/>
    <property type="match status" value="1"/>
</dbReference>
<dbReference type="PANTHER" id="PTHR21237:SF23">
    <property type="entry name" value="GRPE PROTEIN HOMOLOG, MITOCHONDRIAL"/>
    <property type="match status" value="1"/>
</dbReference>
<evidence type="ECO:0000256" key="1">
    <source>
        <dbReference type="ARBA" id="ARBA00004305"/>
    </source>
</evidence>
<dbReference type="Gene3D" id="3.90.20.20">
    <property type="match status" value="1"/>
</dbReference>
<accession>A0A177ACB3</accession>
<dbReference type="Gene3D" id="2.30.22.10">
    <property type="entry name" value="Head domain of nucleotide exchange factor GrpE"/>
    <property type="match status" value="1"/>
</dbReference>
<gene>
    <name evidence="6" type="primary">MGE1</name>
    <name evidence="6" type="ORF">VC83_03790</name>
</gene>
<dbReference type="GO" id="GO:0006457">
    <property type="term" value="P:protein folding"/>
    <property type="evidence" value="ECO:0007669"/>
    <property type="project" value="InterPro"/>
</dbReference>
<name>A0A177ACB3_9PEZI</name>
<evidence type="ECO:0000256" key="2">
    <source>
        <dbReference type="ARBA" id="ARBA00009054"/>
    </source>
</evidence>
<dbReference type="SUPFAM" id="SSF51064">
    <property type="entry name" value="Head domain of nucleotide exchange factor GrpE"/>
    <property type="match status" value="1"/>
</dbReference>
<comment type="similarity">
    <text evidence="2 5">Belongs to the GrpE family.</text>
</comment>
<dbReference type="GO" id="GO:0051087">
    <property type="term" value="F:protein-folding chaperone binding"/>
    <property type="evidence" value="ECO:0007669"/>
    <property type="project" value="InterPro"/>
</dbReference>
<dbReference type="GO" id="GO:0001405">
    <property type="term" value="C:PAM complex, Tim23 associated import motor"/>
    <property type="evidence" value="ECO:0007669"/>
    <property type="project" value="TreeGrafter"/>
</dbReference>
<dbReference type="OrthoDB" id="201635at2759"/>
<protein>
    <recommendedName>
        <fullName evidence="3">GrpE protein homolog, mitochondrial</fullName>
    </recommendedName>
</protein>
<keyword evidence="4" id="KW-0143">Chaperone</keyword>
<dbReference type="Pfam" id="PF01025">
    <property type="entry name" value="GrpE"/>
    <property type="match status" value="1"/>
</dbReference>